<dbReference type="GO" id="GO:0004190">
    <property type="term" value="F:aspartic-type endopeptidase activity"/>
    <property type="evidence" value="ECO:0007669"/>
    <property type="project" value="UniProtKB-KW"/>
</dbReference>
<evidence type="ECO:0000313" key="7">
    <source>
        <dbReference type="EnsemblPlants" id="TuG1812G0300005881.01.T01.cds282148"/>
    </source>
</evidence>
<keyword evidence="2" id="KW-0645">Protease</keyword>
<dbReference type="InterPro" id="IPR034161">
    <property type="entry name" value="Pepsin-like_plant"/>
</dbReference>
<evidence type="ECO:0000256" key="5">
    <source>
        <dbReference type="ARBA" id="ARBA00023180"/>
    </source>
</evidence>
<dbReference type="GO" id="GO:0006508">
    <property type="term" value="P:proteolysis"/>
    <property type="evidence" value="ECO:0007669"/>
    <property type="project" value="UniProtKB-KW"/>
</dbReference>
<dbReference type="PANTHER" id="PTHR47967">
    <property type="entry name" value="OS07G0603500 PROTEIN-RELATED"/>
    <property type="match status" value="1"/>
</dbReference>
<evidence type="ECO:0000256" key="2">
    <source>
        <dbReference type="ARBA" id="ARBA00022670"/>
    </source>
</evidence>
<dbReference type="Gramene" id="TuG1812G0300005881.01.T01">
    <property type="protein sequence ID" value="TuG1812G0300005881.01.T01.cds282148"/>
    <property type="gene ID" value="TuG1812G0300005881.01"/>
</dbReference>
<dbReference type="PANTHER" id="PTHR47967:SF131">
    <property type="entry name" value="(BREAD WHEAT) HYPOTHETICAL PROTEIN"/>
    <property type="match status" value="1"/>
</dbReference>
<dbReference type="InterPro" id="IPR021109">
    <property type="entry name" value="Peptidase_aspartic_dom_sf"/>
</dbReference>
<dbReference type="InterPro" id="IPR032799">
    <property type="entry name" value="TAXi_C"/>
</dbReference>
<dbReference type="Pfam" id="PF14541">
    <property type="entry name" value="TAXi_C"/>
    <property type="match status" value="1"/>
</dbReference>
<evidence type="ECO:0000256" key="4">
    <source>
        <dbReference type="ARBA" id="ARBA00022801"/>
    </source>
</evidence>
<dbReference type="EnsemblPlants" id="TuG1812G0300005881.01.T01">
    <property type="protein sequence ID" value="TuG1812G0300005881.01.T01.cds282148"/>
    <property type="gene ID" value="TuG1812G0300005881.01"/>
</dbReference>
<name>A0A8R7Q1M1_TRIUA</name>
<reference evidence="7" key="2">
    <citation type="submission" date="2018-03" db="EMBL/GenBank/DDBJ databases">
        <title>The Triticum urartu genome reveals the dynamic nature of wheat genome evolution.</title>
        <authorList>
            <person name="Ling H."/>
            <person name="Ma B."/>
            <person name="Shi X."/>
            <person name="Liu H."/>
            <person name="Dong L."/>
            <person name="Sun H."/>
            <person name="Cao Y."/>
            <person name="Gao Q."/>
            <person name="Zheng S."/>
            <person name="Li Y."/>
            <person name="Yu Y."/>
            <person name="Du H."/>
            <person name="Qi M."/>
            <person name="Li Y."/>
            <person name="Yu H."/>
            <person name="Cui Y."/>
            <person name="Wang N."/>
            <person name="Chen C."/>
            <person name="Wu H."/>
            <person name="Zhao Y."/>
            <person name="Zhang J."/>
            <person name="Li Y."/>
            <person name="Zhou W."/>
            <person name="Zhang B."/>
            <person name="Hu W."/>
            <person name="Eijk M."/>
            <person name="Tang J."/>
            <person name="Witsenboer H."/>
            <person name="Zhao S."/>
            <person name="Li Z."/>
            <person name="Zhang A."/>
            <person name="Wang D."/>
            <person name="Liang C."/>
        </authorList>
    </citation>
    <scope>NUCLEOTIDE SEQUENCE [LARGE SCALE GENOMIC DNA]</scope>
    <source>
        <strain evidence="7">cv. G1812</strain>
    </source>
</reference>
<evidence type="ECO:0000256" key="3">
    <source>
        <dbReference type="ARBA" id="ARBA00022750"/>
    </source>
</evidence>
<dbReference type="Gene3D" id="2.40.70.10">
    <property type="entry name" value="Acid Proteases"/>
    <property type="match status" value="1"/>
</dbReference>
<gene>
    <name evidence="7" type="primary">LOC125549584</name>
</gene>
<keyword evidence="5" id="KW-0325">Glycoprotein</keyword>
<comment type="similarity">
    <text evidence="1">Belongs to the peptidase A1 family.</text>
</comment>
<evidence type="ECO:0000256" key="1">
    <source>
        <dbReference type="ARBA" id="ARBA00007447"/>
    </source>
</evidence>
<keyword evidence="4" id="KW-0378">Hydrolase</keyword>
<evidence type="ECO:0000313" key="8">
    <source>
        <dbReference type="Proteomes" id="UP000015106"/>
    </source>
</evidence>
<organism evidence="7 8">
    <name type="scientific">Triticum urartu</name>
    <name type="common">Red wild einkorn</name>
    <name type="synonym">Crithodium urartu</name>
    <dbReference type="NCBI Taxonomy" id="4572"/>
    <lineage>
        <taxon>Eukaryota</taxon>
        <taxon>Viridiplantae</taxon>
        <taxon>Streptophyta</taxon>
        <taxon>Embryophyta</taxon>
        <taxon>Tracheophyta</taxon>
        <taxon>Spermatophyta</taxon>
        <taxon>Magnoliopsida</taxon>
        <taxon>Liliopsida</taxon>
        <taxon>Poales</taxon>
        <taxon>Poaceae</taxon>
        <taxon>BOP clade</taxon>
        <taxon>Pooideae</taxon>
        <taxon>Triticodae</taxon>
        <taxon>Triticeae</taxon>
        <taxon>Triticinae</taxon>
        <taxon>Triticum</taxon>
    </lineage>
</organism>
<dbReference type="InterPro" id="IPR051708">
    <property type="entry name" value="Plant_Aspart_Prot_A1"/>
</dbReference>
<dbReference type="CDD" id="cd05476">
    <property type="entry name" value="pepsin_A_like_plant"/>
    <property type="match status" value="1"/>
</dbReference>
<dbReference type="Proteomes" id="UP000015106">
    <property type="component" value="Chromosome 3"/>
</dbReference>
<dbReference type="GO" id="GO:0005576">
    <property type="term" value="C:extracellular region"/>
    <property type="evidence" value="ECO:0007669"/>
    <property type="project" value="TreeGrafter"/>
</dbReference>
<sequence length="293" mass="32008">MQRHIVPGQPGALVPPGRQLQFWGLLRCRRRQRDHRHRGLRLSKRLGKAHVRLRGLAVHLSGVPRRGVRPHRAWPRPPVARLSSRRQQVLLLPHPYLRSNATAGASSHLFVGASASLSGDSPVMSMSFVQGPKEGTFYYVPLVGISVGQTRLPIPPAVFALKPNGSGGGVIVDSGTPTTGLAHGAYGPLREELRRQLNGSLVPSPADSEMDLCVAVTQEKKVPSMVLHFSGGADMVLPPENYWVPLDSSTSCMVMERSDDMSVIGNFQLQNIHLLYDLAKDELSFQTADCSKL</sequence>
<accession>A0A8R7Q1M1</accession>
<reference evidence="7" key="3">
    <citation type="submission" date="2022-06" db="UniProtKB">
        <authorList>
            <consortium name="EnsemblPlants"/>
        </authorList>
    </citation>
    <scope>IDENTIFICATION</scope>
</reference>
<keyword evidence="3" id="KW-0064">Aspartyl protease</keyword>
<dbReference type="FunFam" id="2.40.70.10:FF:000033">
    <property type="entry name" value="Aspartyl protease family protein"/>
    <property type="match status" value="1"/>
</dbReference>
<reference evidence="8" key="1">
    <citation type="journal article" date="2013" name="Nature">
        <title>Draft genome of the wheat A-genome progenitor Triticum urartu.</title>
        <authorList>
            <person name="Ling H.Q."/>
            <person name="Zhao S."/>
            <person name="Liu D."/>
            <person name="Wang J."/>
            <person name="Sun H."/>
            <person name="Zhang C."/>
            <person name="Fan H."/>
            <person name="Li D."/>
            <person name="Dong L."/>
            <person name="Tao Y."/>
            <person name="Gao C."/>
            <person name="Wu H."/>
            <person name="Li Y."/>
            <person name="Cui Y."/>
            <person name="Guo X."/>
            <person name="Zheng S."/>
            <person name="Wang B."/>
            <person name="Yu K."/>
            <person name="Liang Q."/>
            <person name="Yang W."/>
            <person name="Lou X."/>
            <person name="Chen J."/>
            <person name="Feng M."/>
            <person name="Jian J."/>
            <person name="Zhang X."/>
            <person name="Luo G."/>
            <person name="Jiang Y."/>
            <person name="Liu J."/>
            <person name="Wang Z."/>
            <person name="Sha Y."/>
            <person name="Zhang B."/>
            <person name="Wu H."/>
            <person name="Tang D."/>
            <person name="Shen Q."/>
            <person name="Xue P."/>
            <person name="Zou S."/>
            <person name="Wang X."/>
            <person name="Liu X."/>
            <person name="Wang F."/>
            <person name="Yang Y."/>
            <person name="An X."/>
            <person name="Dong Z."/>
            <person name="Zhang K."/>
            <person name="Zhang X."/>
            <person name="Luo M.C."/>
            <person name="Dvorak J."/>
            <person name="Tong Y."/>
            <person name="Wang J."/>
            <person name="Yang H."/>
            <person name="Li Z."/>
            <person name="Wang D."/>
            <person name="Zhang A."/>
            <person name="Wang J."/>
        </authorList>
    </citation>
    <scope>NUCLEOTIDE SEQUENCE</scope>
    <source>
        <strain evidence="8">cv. G1812</strain>
    </source>
</reference>
<dbReference type="SUPFAM" id="SSF50630">
    <property type="entry name" value="Acid proteases"/>
    <property type="match status" value="1"/>
</dbReference>
<dbReference type="AlphaFoldDB" id="A0A8R7Q1M1"/>
<evidence type="ECO:0000259" key="6">
    <source>
        <dbReference type="PROSITE" id="PS51767"/>
    </source>
</evidence>
<dbReference type="PROSITE" id="PS51767">
    <property type="entry name" value="PEPTIDASE_A1"/>
    <property type="match status" value="1"/>
</dbReference>
<protein>
    <recommendedName>
        <fullName evidence="6">Peptidase A1 domain-containing protein</fullName>
    </recommendedName>
</protein>
<proteinExistence type="inferred from homology"/>
<feature type="domain" description="Peptidase A1" evidence="6">
    <location>
        <begin position="1"/>
        <end position="286"/>
    </location>
</feature>
<dbReference type="InterPro" id="IPR033121">
    <property type="entry name" value="PEPTIDASE_A1"/>
</dbReference>
<keyword evidence="8" id="KW-1185">Reference proteome</keyword>